<organism evidence="1 2">
    <name type="scientific">Hygrophoropsis aurantiaca</name>
    <dbReference type="NCBI Taxonomy" id="72124"/>
    <lineage>
        <taxon>Eukaryota</taxon>
        <taxon>Fungi</taxon>
        <taxon>Dikarya</taxon>
        <taxon>Basidiomycota</taxon>
        <taxon>Agaricomycotina</taxon>
        <taxon>Agaricomycetes</taxon>
        <taxon>Agaricomycetidae</taxon>
        <taxon>Boletales</taxon>
        <taxon>Coniophorineae</taxon>
        <taxon>Hygrophoropsidaceae</taxon>
        <taxon>Hygrophoropsis</taxon>
    </lineage>
</organism>
<gene>
    <name evidence="1" type="ORF">BJ138DRAFT_1151545</name>
</gene>
<proteinExistence type="predicted"/>
<dbReference type="EMBL" id="MU267690">
    <property type="protein sequence ID" value="KAH7911092.1"/>
    <property type="molecule type" value="Genomic_DNA"/>
</dbReference>
<comment type="caution">
    <text evidence="1">The sequence shown here is derived from an EMBL/GenBank/DDBJ whole genome shotgun (WGS) entry which is preliminary data.</text>
</comment>
<keyword evidence="2" id="KW-1185">Reference proteome</keyword>
<protein>
    <submittedName>
        <fullName evidence="1">Uncharacterized protein</fullName>
    </submittedName>
</protein>
<evidence type="ECO:0000313" key="1">
    <source>
        <dbReference type="EMBL" id="KAH7911092.1"/>
    </source>
</evidence>
<name>A0ACB8AD91_9AGAM</name>
<accession>A0ACB8AD91</accession>
<evidence type="ECO:0000313" key="2">
    <source>
        <dbReference type="Proteomes" id="UP000790377"/>
    </source>
</evidence>
<dbReference type="Proteomes" id="UP000790377">
    <property type="component" value="Unassembled WGS sequence"/>
</dbReference>
<sequence length="169" mass="18406">MLEYLVSRGGDVNITDEDGDTPLYTVENVATARWLVDHGANVDRQNNEGVSPIEHLQEDFPEVALYLQTISNPRVSGVAGTPSPPVLQPSQHQQNVASESLTTSLMDSVQAIMHRAEMEGRDPEDELREAVSRTVLESVLTGYEMTTDDTSVDPADGNNGIKRPKTDGS</sequence>
<reference evidence="1" key="1">
    <citation type="journal article" date="2021" name="New Phytol.">
        <title>Evolutionary innovations through gain and loss of genes in the ectomycorrhizal Boletales.</title>
        <authorList>
            <person name="Wu G."/>
            <person name="Miyauchi S."/>
            <person name="Morin E."/>
            <person name="Kuo A."/>
            <person name="Drula E."/>
            <person name="Varga T."/>
            <person name="Kohler A."/>
            <person name="Feng B."/>
            <person name="Cao Y."/>
            <person name="Lipzen A."/>
            <person name="Daum C."/>
            <person name="Hundley H."/>
            <person name="Pangilinan J."/>
            <person name="Johnson J."/>
            <person name="Barry K."/>
            <person name="LaButti K."/>
            <person name="Ng V."/>
            <person name="Ahrendt S."/>
            <person name="Min B."/>
            <person name="Choi I.G."/>
            <person name="Park H."/>
            <person name="Plett J.M."/>
            <person name="Magnuson J."/>
            <person name="Spatafora J.W."/>
            <person name="Nagy L.G."/>
            <person name="Henrissat B."/>
            <person name="Grigoriev I.V."/>
            <person name="Yang Z.L."/>
            <person name="Xu J."/>
            <person name="Martin F.M."/>
        </authorList>
    </citation>
    <scope>NUCLEOTIDE SEQUENCE</scope>
    <source>
        <strain evidence="1">ATCC 28755</strain>
    </source>
</reference>